<dbReference type="eggNOG" id="ENOG502TGRX">
    <property type="taxonomic scope" value="Eukaryota"/>
</dbReference>
<dbReference type="HOGENOM" id="CLU_987768_0_0_1"/>
<dbReference type="AlphaFoldDB" id="G0M741"/>
<protein>
    <submittedName>
        <fullName evidence="1">Uncharacterized protein</fullName>
    </submittedName>
</protein>
<gene>
    <name evidence="1" type="ORF">CAEBREN_19676</name>
</gene>
<dbReference type="Proteomes" id="UP000008068">
    <property type="component" value="Unassembled WGS sequence"/>
</dbReference>
<dbReference type="OrthoDB" id="5777752at2759"/>
<keyword evidence="2" id="KW-1185">Reference proteome</keyword>
<reference evidence="2" key="1">
    <citation type="submission" date="2011-07" db="EMBL/GenBank/DDBJ databases">
        <authorList>
            <consortium name="Caenorhabditis brenneri Sequencing and Analysis Consortium"/>
            <person name="Wilson R.K."/>
        </authorList>
    </citation>
    <scope>NUCLEOTIDE SEQUENCE [LARGE SCALE GENOMIC DNA]</scope>
    <source>
        <strain evidence="2">PB2801</strain>
    </source>
</reference>
<dbReference type="InParanoid" id="G0M741"/>
<evidence type="ECO:0000313" key="2">
    <source>
        <dbReference type="Proteomes" id="UP000008068"/>
    </source>
</evidence>
<evidence type="ECO:0000313" key="1">
    <source>
        <dbReference type="EMBL" id="EGT29949.1"/>
    </source>
</evidence>
<sequence length="288" mass="33567">MGQVDKEPIRLVIILASGCIFENYETSRRLRNIVDCVASKFAELFLSTRDDFEFRGFEIISRDCKYEDFHDTHAQMQRDKPDIYLNVFLGSFTRLTSSNKQFMNCFFIPFSFVRKLPDSMDNERKWSPEERVNAKCAMAHFFHEICHSLGGFHSDEGLMKTEFDLLADETITIRDMKLSDIIDKKTRTIICESMSIITTFVPQRSLDVVDGELTYISDQSIAAAYFLKGTKYTESFDEFNFLDALKIYTAKVPEEYDAFVVVHFCGHIYYFSRTDIQTTKRCTRVTTF</sequence>
<dbReference type="OMA" id="IICESMS"/>
<name>G0M741_CAEBE</name>
<accession>G0M741</accession>
<organism evidence="2">
    <name type="scientific">Caenorhabditis brenneri</name>
    <name type="common">Nematode worm</name>
    <dbReference type="NCBI Taxonomy" id="135651"/>
    <lineage>
        <taxon>Eukaryota</taxon>
        <taxon>Metazoa</taxon>
        <taxon>Ecdysozoa</taxon>
        <taxon>Nematoda</taxon>
        <taxon>Chromadorea</taxon>
        <taxon>Rhabditida</taxon>
        <taxon>Rhabditina</taxon>
        <taxon>Rhabditomorpha</taxon>
        <taxon>Rhabditoidea</taxon>
        <taxon>Rhabditidae</taxon>
        <taxon>Peloderinae</taxon>
        <taxon>Caenorhabditis</taxon>
    </lineage>
</organism>
<proteinExistence type="predicted"/>
<dbReference type="EMBL" id="GL379786">
    <property type="protein sequence ID" value="EGT29949.1"/>
    <property type="molecule type" value="Genomic_DNA"/>
</dbReference>